<accession>A0A6J5SGB7</accession>
<proteinExistence type="predicted"/>
<protein>
    <submittedName>
        <fullName evidence="1">Uncharacterized protein</fullName>
    </submittedName>
</protein>
<dbReference type="EMBL" id="LR797382">
    <property type="protein sequence ID" value="CAB4212838.1"/>
    <property type="molecule type" value="Genomic_DNA"/>
</dbReference>
<dbReference type="EMBL" id="LR798383">
    <property type="protein sequence ID" value="CAB5228108.1"/>
    <property type="molecule type" value="Genomic_DNA"/>
</dbReference>
<evidence type="ECO:0000313" key="2">
    <source>
        <dbReference type="EMBL" id="CAB5228108.1"/>
    </source>
</evidence>
<evidence type="ECO:0000313" key="1">
    <source>
        <dbReference type="EMBL" id="CAB4212838.1"/>
    </source>
</evidence>
<reference evidence="1" key="1">
    <citation type="submission" date="2020-05" db="EMBL/GenBank/DDBJ databases">
        <authorList>
            <person name="Chiriac C."/>
            <person name="Salcher M."/>
            <person name="Ghai R."/>
            <person name="Kavagutti S V."/>
        </authorList>
    </citation>
    <scope>NUCLEOTIDE SEQUENCE</scope>
</reference>
<name>A0A6J5SGB7_9CAUD</name>
<sequence length="207" mass="21294">MARPKILAIVPVAASATDICLSQTRASAGVLTLNGAKAGTTFDFARKLDLVSGGNLSAITFTCVGTDADGRALSDAVTGPNANTVQSTKYFQTVTSITASANMSAVNITVGTSDDLATKKYLLNFYDEIAAVVAVHLTAGTATFSVQETYSQPDGVNDTEVWVTPTALSAKTATLVASLDAHAKACRLITTAFSAPTLSFNITQSGC</sequence>
<gene>
    <name evidence="1" type="ORF">UFOVP1437_63</name>
    <name evidence="2" type="ORF">UFOVP1531_2</name>
</gene>
<organism evidence="1">
    <name type="scientific">uncultured Caudovirales phage</name>
    <dbReference type="NCBI Taxonomy" id="2100421"/>
    <lineage>
        <taxon>Viruses</taxon>
        <taxon>Duplodnaviria</taxon>
        <taxon>Heunggongvirae</taxon>
        <taxon>Uroviricota</taxon>
        <taxon>Caudoviricetes</taxon>
        <taxon>Peduoviridae</taxon>
        <taxon>Maltschvirus</taxon>
        <taxon>Maltschvirus maltsch</taxon>
    </lineage>
</organism>